<evidence type="ECO:0000256" key="1">
    <source>
        <dbReference type="ARBA" id="ARBA00023125"/>
    </source>
</evidence>
<organism evidence="4 5">
    <name type="scientific">Pseudogemmobacter humi</name>
    <dbReference type="NCBI Taxonomy" id="2483812"/>
    <lineage>
        <taxon>Bacteria</taxon>
        <taxon>Pseudomonadati</taxon>
        <taxon>Pseudomonadota</taxon>
        <taxon>Alphaproteobacteria</taxon>
        <taxon>Rhodobacterales</taxon>
        <taxon>Paracoccaceae</taxon>
        <taxon>Pseudogemmobacter</taxon>
    </lineage>
</organism>
<keyword evidence="5" id="KW-1185">Reference proteome</keyword>
<name>A0A3P5WLE3_9RHOB</name>
<dbReference type="EMBL" id="UXAW01000049">
    <property type="protein sequence ID" value="VDC24363.1"/>
    <property type="molecule type" value="Genomic_DNA"/>
</dbReference>
<dbReference type="AlphaFoldDB" id="A0A3P5WLE3"/>
<dbReference type="InterPro" id="IPR010998">
    <property type="entry name" value="Integrase_recombinase_N"/>
</dbReference>
<evidence type="ECO:0000313" key="4">
    <source>
        <dbReference type="EMBL" id="VDC24363.1"/>
    </source>
</evidence>
<dbReference type="Gene3D" id="1.10.443.10">
    <property type="entry name" value="Intergrase catalytic core"/>
    <property type="match status" value="1"/>
</dbReference>
<keyword evidence="2" id="KW-0233">DNA recombination</keyword>
<accession>A0A3P5WLE3</accession>
<gene>
    <name evidence="4" type="ORF">XINFAN_01199</name>
</gene>
<sequence length="586" mass="66056">MKIVAETHHLQKRGSIWHYYRRVPLPLVPFIGRAFIKKSLGVSDLKQAKVLRNALNVKVDAQFAAAEQALASPGKTGDVAPVSLVVLTEHLRSHIERIDRRSAQRLLSDPPDSEEQRSEMRMDAEITAQILRNRDDPRASEWVLSTSNAVLAEAKAPLVSEMTVAQFEETVRRGLLELATRRIYRLDDAYDRTHHDPLFDPQRAPSVTFGELADIFWAERLQSYETNGVNQKRIDKVKAELSFIREAVGDNIPLSTVNDDTVQYVRGLLASLPANRRKYYPKLDITQAIEQGKKDGKRVIDPVTQARYLDCLRDILTVGVRKQYLRGNPALGIKPIKKSKTPASAKRAPLSVEQITDFFNGTFYRSFAAGAPKPYVKRDRAWRFWLPLVMAFSGARPKEIAQLMWADVQQTPNGTWYLNVIETDDEDGEAPSEGIGGKTVKTESSRRRIPVHPELVHIGFLGFVNQQKKKAGHKNARLFPGLKPDHYGNVATYANRRFNEVFLPTEITLAKNQVFYSFRHSVRDAMRRVKVPSETLLAVTGWSPAGKAVSDDYGDAGNPDLHIEWVEKIHYPGLDLSFLYGAGTNV</sequence>
<proteinExistence type="predicted"/>
<dbReference type="InterPro" id="IPR011010">
    <property type="entry name" value="DNA_brk_join_enz"/>
</dbReference>
<dbReference type="InterPro" id="IPR046668">
    <property type="entry name" value="DUF6538"/>
</dbReference>
<reference evidence="4 5" key="1">
    <citation type="submission" date="2018-11" db="EMBL/GenBank/DDBJ databases">
        <authorList>
            <person name="Criscuolo A."/>
        </authorList>
    </citation>
    <scope>NUCLEOTIDE SEQUENCE [LARGE SCALE GENOMIC DNA]</scope>
    <source>
        <strain evidence="4">ACIP111625</strain>
    </source>
</reference>
<evidence type="ECO:0000313" key="5">
    <source>
        <dbReference type="Proteomes" id="UP000277498"/>
    </source>
</evidence>
<dbReference type="GO" id="GO:0003677">
    <property type="term" value="F:DNA binding"/>
    <property type="evidence" value="ECO:0007669"/>
    <property type="project" value="UniProtKB-KW"/>
</dbReference>
<dbReference type="Pfam" id="PF20172">
    <property type="entry name" value="DUF6538"/>
    <property type="match status" value="1"/>
</dbReference>
<evidence type="ECO:0000259" key="3">
    <source>
        <dbReference type="Pfam" id="PF20172"/>
    </source>
</evidence>
<dbReference type="GO" id="GO:0015074">
    <property type="term" value="P:DNA integration"/>
    <property type="evidence" value="ECO:0007669"/>
    <property type="project" value="InterPro"/>
</dbReference>
<keyword evidence="1" id="KW-0238">DNA-binding</keyword>
<evidence type="ECO:0000256" key="2">
    <source>
        <dbReference type="ARBA" id="ARBA00023172"/>
    </source>
</evidence>
<dbReference type="OrthoDB" id="7222937at2"/>
<dbReference type="RefSeq" id="WP_124085623.1">
    <property type="nucleotide sequence ID" value="NZ_UXAW01000049.1"/>
</dbReference>
<dbReference type="Gene3D" id="1.10.150.130">
    <property type="match status" value="1"/>
</dbReference>
<dbReference type="CDD" id="cd01184">
    <property type="entry name" value="INT_C_like_1"/>
    <property type="match status" value="1"/>
</dbReference>
<dbReference type="GO" id="GO:0006310">
    <property type="term" value="P:DNA recombination"/>
    <property type="evidence" value="ECO:0007669"/>
    <property type="project" value="UniProtKB-KW"/>
</dbReference>
<dbReference type="SUPFAM" id="SSF56349">
    <property type="entry name" value="DNA breaking-rejoining enzymes"/>
    <property type="match status" value="1"/>
</dbReference>
<dbReference type="InterPro" id="IPR013762">
    <property type="entry name" value="Integrase-like_cat_sf"/>
</dbReference>
<feature type="domain" description="DUF6538" evidence="3">
    <location>
        <begin position="9"/>
        <end position="67"/>
    </location>
</feature>
<protein>
    <recommendedName>
        <fullName evidence="3">DUF6538 domain-containing protein</fullName>
    </recommendedName>
</protein>
<dbReference type="Proteomes" id="UP000277498">
    <property type="component" value="Unassembled WGS sequence"/>
</dbReference>